<evidence type="ECO:0000256" key="14">
    <source>
        <dbReference type="SAM" id="MobiDB-lite"/>
    </source>
</evidence>
<dbReference type="InterPro" id="IPR018506">
    <property type="entry name" value="Cyt_B5_heme-BS"/>
</dbReference>
<gene>
    <name evidence="16" type="ORF">BGW36DRAFT_4581</name>
</gene>
<dbReference type="PROSITE" id="PS50255">
    <property type="entry name" value="CYTOCHROME_B5_2"/>
    <property type="match status" value="1"/>
</dbReference>
<reference evidence="16" key="1">
    <citation type="submission" date="2021-12" db="EMBL/GenBank/DDBJ databases">
        <title>Convergent genome expansion in fungi linked to evolution of root-endophyte symbiosis.</title>
        <authorList>
            <consortium name="DOE Joint Genome Institute"/>
            <person name="Ke Y.-H."/>
            <person name="Bonito G."/>
            <person name="Liao H.-L."/>
            <person name="Looney B."/>
            <person name="Rojas-Flechas A."/>
            <person name="Nash J."/>
            <person name="Hameed K."/>
            <person name="Schadt C."/>
            <person name="Martin F."/>
            <person name="Crous P.W."/>
            <person name="Miettinen O."/>
            <person name="Magnuson J.K."/>
            <person name="Labbe J."/>
            <person name="Jacobson D."/>
            <person name="Doktycz M.J."/>
            <person name="Veneault-Fourrey C."/>
            <person name="Kuo A."/>
            <person name="Mondo S."/>
            <person name="Calhoun S."/>
            <person name="Riley R."/>
            <person name="Ohm R."/>
            <person name="LaButti K."/>
            <person name="Andreopoulos B."/>
            <person name="Pangilinan J."/>
            <person name="Nolan M."/>
            <person name="Tritt A."/>
            <person name="Clum A."/>
            <person name="Lipzen A."/>
            <person name="Daum C."/>
            <person name="Barry K."/>
            <person name="Grigoriev I.V."/>
            <person name="Vilgalys R."/>
        </authorList>
    </citation>
    <scope>NUCLEOTIDE SEQUENCE</scope>
    <source>
        <strain evidence="16">PMI_201</strain>
    </source>
</reference>
<evidence type="ECO:0000313" key="17">
    <source>
        <dbReference type="Proteomes" id="UP001201262"/>
    </source>
</evidence>
<dbReference type="Proteomes" id="UP001201262">
    <property type="component" value="Unassembled WGS sequence"/>
</dbReference>
<evidence type="ECO:0000256" key="13">
    <source>
        <dbReference type="RuleBase" id="RU362121"/>
    </source>
</evidence>
<feature type="transmembrane region" description="Helical" evidence="13">
    <location>
        <begin position="109"/>
        <end position="128"/>
    </location>
</feature>
<comment type="similarity">
    <text evidence="12 13">Belongs to the cytochrome b5 family.</text>
</comment>
<keyword evidence="3 13" id="KW-0349">Heme</keyword>
<evidence type="ECO:0000256" key="7">
    <source>
        <dbReference type="ARBA" id="ARBA00022848"/>
    </source>
</evidence>
<dbReference type="Gene3D" id="3.10.120.10">
    <property type="entry name" value="Cytochrome b5-like heme/steroid binding domain"/>
    <property type="match status" value="1"/>
</dbReference>
<evidence type="ECO:0000256" key="5">
    <source>
        <dbReference type="ARBA" id="ARBA00022723"/>
    </source>
</evidence>
<evidence type="ECO:0000256" key="2">
    <source>
        <dbReference type="ARBA" id="ARBA00022448"/>
    </source>
</evidence>
<evidence type="ECO:0000256" key="12">
    <source>
        <dbReference type="ARBA" id="ARBA00038168"/>
    </source>
</evidence>
<dbReference type="GO" id="GO:0020037">
    <property type="term" value="F:heme binding"/>
    <property type="evidence" value="ECO:0007669"/>
    <property type="project" value="UniProtKB-UniRule"/>
</dbReference>
<accession>A0AAD4KZV6</accession>
<evidence type="ECO:0000256" key="8">
    <source>
        <dbReference type="ARBA" id="ARBA00022982"/>
    </source>
</evidence>
<dbReference type="Pfam" id="PF00173">
    <property type="entry name" value="Cyt-b5"/>
    <property type="match status" value="1"/>
</dbReference>
<evidence type="ECO:0000256" key="4">
    <source>
        <dbReference type="ARBA" id="ARBA00022692"/>
    </source>
</evidence>
<organism evidence="16 17">
    <name type="scientific">Talaromyces proteolyticus</name>
    <dbReference type="NCBI Taxonomy" id="1131652"/>
    <lineage>
        <taxon>Eukaryota</taxon>
        <taxon>Fungi</taxon>
        <taxon>Dikarya</taxon>
        <taxon>Ascomycota</taxon>
        <taxon>Pezizomycotina</taxon>
        <taxon>Eurotiomycetes</taxon>
        <taxon>Eurotiomycetidae</taxon>
        <taxon>Eurotiales</taxon>
        <taxon>Trichocomaceae</taxon>
        <taxon>Talaromyces</taxon>
        <taxon>Talaromyces sect. Bacilispori</taxon>
    </lineage>
</organism>
<dbReference type="InterPro" id="IPR050668">
    <property type="entry name" value="Cytochrome_b5"/>
</dbReference>
<dbReference type="SUPFAM" id="SSF55856">
    <property type="entry name" value="Cytochrome b5-like heme/steroid binding domain"/>
    <property type="match status" value="1"/>
</dbReference>
<dbReference type="InterPro" id="IPR036400">
    <property type="entry name" value="Cyt_B5-like_heme/steroid_sf"/>
</dbReference>
<evidence type="ECO:0000256" key="11">
    <source>
        <dbReference type="ARBA" id="ARBA00037877"/>
    </source>
</evidence>
<keyword evidence="8" id="KW-0249">Electron transport</keyword>
<feature type="region of interest" description="Disordered" evidence="14">
    <location>
        <begin position="81"/>
        <end position="105"/>
    </location>
</feature>
<keyword evidence="13" id="KW-1133">Transmembrane helix</keyword>
<evidence type="ECO:0000259" key="15">
    <source>
        <dbReference type="PROSITE" id="PS50255"/>
    </source>
</evidence>
<keyword evidence="9 13" id="KW-0408">Iron</keyword>
<dbReference type="GO" id="GO:0046872">
    <property type="term" value="F:metal ion binding"/>
    <property type="evidence" value="ECO:0007669"/>
    <property type="project" value="UniProtKB-UniRule"/>
</dbReference>
<dbReference type="SMART" id="SM01117">
    <property type="entry name" value="Cyt-b5"/>
    <property type="match status" value="1"/>
</dbReference>
<name>A0AAD4KZV6_9EURO</name>
<keyword evidence="17" id="KW-1185">Reference proteome</keyword>
<evidence type="ECO:0000256" key="10">
    <source>
        <dbReference type="ARBA" id="ARBA00023136"/>
    </source>
</evidence>
<dbReference type="EMBL" id="JAJTJA010000001">
    <property type="protein sequence ID" value="KAH8704957.1"/>
    <property type="molecule type" value="Genomic_DNA"/>
</dbReference>
<sequence length="135" mass="14297">MADKEFTYAEVSTHTTKKDVHLVIHDIVYDVTSFVDEHPGGEEVILDVGGQDATEAFEDVGHSDEAREVLEGLKIGVLKRSADDPKPKVSQPANTSSSSSGSGSGGFGIGLYAVVLVAALAYGAYHYLELNAEKA</sequence>
<dbReference type="PANTHER" id="PTHR19359">
    <property type="entry name" value="CYTOCHROME B5"/>
    <property type="match status" value="1"/>
</dbReference>
<keyword evidence="2" id="KW-0813">Transport</keyword>
<comment type="caution">
    <text evidence="16">The sequence shown here is derived from an EMBL/GenBank/DDBJ whole genome shotgun (WGS) entry which is preliminary data.</text>
</comment>
<dbReference type="PANTHER" id="PTHR19359:SF150">
    <property type="entry name" value="CYTOCHROME B5"/>
    <property type="match status" value="1"/>
</dbReference>
<keyword evidence="10 13" id="KW-0472">Membrane</keyword>
<dbReference type="GO" id="GO:0016126">
    <property type="term" value="P:sterol biosynthetic process"/>
    <property type="evidence" value="ECO:0007669"/>
    <property type="project" value="TreeGrafter"/>
</dbReference>
<dbReference type="GO" id="GO:0005789">
    <property type="term" value="C:endoplasmic reticulum membrane"/>
    <property type="evidence" value="ECO:0007669"/>
    <property type="project" value="UniProtKB-SubCell"/>
</dbReference>
<evidence type="ECO:0000256" key="6">
    <source>
        <dbReference type="ARBA" id="ARBA00022824"/>
    </source>
</evidence>
<keyword evidence="7" id="KW-0492">Microsome</keyword>
<dbReference type="RefSeq" id="XP_046077578.1">
    <property type="nucleotide sequence ID" value="XM_046221997.1"/>
</dbReference>
<protein>
    <submittedName>
        <fullName evidence="16">Cytochrome b5-like heme/steroid binding domain-containing protein</fullName>
    </submittedName>
</protein>
<evidence type="ECO:0000256" key="9">
    <source>
        <dbReference type="ARBA" id="ARBA00023004"/>
    </source>
</evidence>
<dbReference type="PROSITE" id="PS00191">
    <property type="entry name" value="CYTOCHROME_B5_1"/>
    <property type="match status" value="1"/>
</dbReference>
<dbReference type="AlphaFoldDB" id="A0AAD4KZV6"/>
<proteinExistence type="inferred from homology"/>
<evidence type="ECO:0000256" key="1">
    <source>
        <dbReference type="ARBA" id="ARBA00004131"/>
    </source>
</evidence>
<dbReference type="PRINTS" id="PR00363">
    <property type="entry name" value="CYTOCHROMEB5"/>
</dbReference>
<comment type="subcellular location">
    <subcellularLocation>
        <location evidence="1">Endoplasmic reticulum membrane</location>
        <topology evidence="1">Single-pass membrane protein</topology>
        <orientation evidence="1">Cytoplasmic side</orientation>
    </subcellularLocation>
    <subcellularLocation>
        <location evidence="11">Microsome membrane</location>
        <topology evidence="11">Single-pass membrane protein</topology>
        <orientation evidence="11">Cytoplasmic side</orientation>
    </subcellularLocation>
</comment>
<evidence type="ECO:0000313" key="16">
    <source>
        <dbReference type="EMBL" id="KAH8704957.1"/>
    </source>
</evidence>
<evidence type="ECO:0000256" key="3">
    <source>
        <dbReference type="ARBA" id="ARBA00022617"/>
    </source>
</evidence>
<feature type="domain" description="Cytochrome b5 heme-binding" evidence="15">
    <location>
        <begin position="3"/>
        <end position="79"/>
    </location>
</feature>
<dbReference type="FunFam" id="3.10.120.10:FF:000002">
    <property type="entry name" value="Cytochrome b5 type B"/>
    <property type="match status" value="1"/>
</dbReference>
<keyword evidence="4 13" id="KW-0812">Transmembrane</keyword>
<dbReference type="GeneID" id="70252284"/>
<keyword evidence="6" id="KW-0256">Endoplasmic reticulum</keyword>
<dbReference type="InterPro" id="IPR001199">
    <property type="entry name" value="Cyt_B5-like_heme/steroid-bd"/>
</dbReference>
<keyword evidence="5 13" id="KW-0479">Metal-binding</keyword>